<reference evidence="2" key="2">
    <citation type="submission" date="2020-09" db="EMBL/GenBank/DDBJ databases">
        <authorList>
            <person name="Sun Q."/>
            <person name="Ohkuma M."/>
        </authorList>
    </citation>
    <scope>NUCLEOTIDE SEQUENCE</scope>
    <source>
        <strain evidence="2">JCM 4834</strain>
    </source>
</reference>
<feature type="compositionally biased region" description="Basic and acidic residues" evidence="1">
    <location>
        <begin position="34"/>
        <end position="44"/>
    </location>
</feature>
<protein>
    <submittedName>
        <fullName evidence="2">Uncharacterized protein</fullName>
    </submittedName>
</protein>
<feature type="region of interest" description="Disordered" evidence="1">
    <location>
        <begin position="1"/>
        <end position="67"/>
    </location>
</feature>
<dbReference type="EMBL" id="BMVX01000024">
    <property type="protein sequence ID" value="GGZ86428.1"/>
    <property type="molecule type" value="Genomic_DNA"/>
</dbReference>
<feature type="compositionally biased region" description="Low complexity" evidence="1">
    <location>
        <begin position="126"/>
        <end position="144"/>
    </location>
</feature>
<evidence type="ECO:0000313" key="3">
    <source>
        <dbReference type="Proteomes" id="UP000634660"/>
    </source>
</evidence>
<gene>
    <name evidence="2" type="ORF">GCM10010371_52970</name>
</gene>
<name>A0A918R7D7_9ACTN</name>
<dbReference type="Proteomes" id="UP000634660">
    <property type="component" value="Unassembled WGS sequence"/>
</dbReference>
<evidence type="ECO:0000256" key="1">
    <source>
        <dbReference type="SAM" id="MobiDB-lite"/>
    </source>
</evidence>
<accession>A0A918R7D7</accession>
<reference evidence="2" key="1">
    <citation type="journal article" date="2014" name="Int. J. Syst. Evol. Microbiol.">
        <title>Complete genome sequence of Corynebacterium casei LMG S-19264T (=DSM 44701T), isolated from a smear-ripened cheese.</title>
        <authorList>
            <consortium name="US DOE Joint Genome Institute (JGI-PGF)"/>
            <person name="Walter F."/>
            <person name="Albersmeier A."/>
            <person name="Kalinowski J."/>
            <person name="Ruckert C."/>
        </authorList>
    </citation>
    <scope>NUCLEOTIDE SEQUENCE</scope>
    <source>
        <strain evidence="2">JCM 4834</strain>
    </source>
</reference>
<evidence type="ECO:0000313" key="2">
    <source>
        <dbReference type="EMBL" id="GGZ86428.1"/>
    </source>
</evidence>
<dbReference type="AlphaFoldDB" id="A0A918R7D7"/>
<proteinExistence type="predicted"/>
<comment type="caution">
    <text evidence="2">The sequence shown here is derived from an EMBL/GenBank/DDBJ whole genome shotgun (WGS) entry which is preliminary data.</text>
</comment>
<sequence length="144" mass="15251">MCGFAPSARGARDGGRSRGVRRGDARGAVARGGQGDRERGRLDELGVASAPSHQTVPPPASGRYRPASSLIRVDLPEPFSPTRAMTLPIRAVRDTSRRVGRGRSPALPGQVKVTLSKRIPRRRSGRGSPVAGVARAAAFAHRRS</sequence>
<organism evidence="2 3">
    <name type="scientific">Streptomyces subrutilus</name>
    <dbReference type="NCBI Taxonomy" id="36818"/>
    <lineage>
        <taxon>Bacteria</taxon>
        <taxon>Bacillati</taxon>
        <taxon>Actinomycetota</taxon>
        <taxon>Actinomycetes</taxon>
        <taxon>Kitasatosporales</taxon>
        <taxon>Streptomycetaceae</taxon>
        <taxon>Streptomyces</taxon>
    </lineage>
</organism>
<feature type="region of interest" description="Disordered" evidence="1">
    <location>
        <begin position="119"/>
        <end position="144"/>
    </location>
</feature>
<feature type="compositionally biased region" description="Basic and acidic residues" evidence="1">
    <location>
        <begin position="10"/>
        <end position="25"/>
    </location>
</feature>